<dbReference type="HOGENOM" id="CLU_000445_90_10_4"/>
<dbReference type="GO" id="GO:0006355">
    <property type="term" value="P:regulation of DNA-templated transcription"/>
    <property type="evidence" value="ECO:0007669"/>
    <property type="project" value="InterPro"/>
</dbReference>
<dbReference type="InterPro" id="IPR001789">
    <property type="entry name" value="Sig_transdc_resp-reg_receiver"/>
</dbReference>
<dbReference type="InterPro" id="IPR000792">
    <property type="entry name" value="Tscrpt_reg_LuxR_C"/>
</dbReference>
<keyword evidence="4" id="KW-0804">Transcription</keyword>
<dbReference type="GO" id="GO:0000160">
    <property type="term" value="P:phosphorelay signal transduction system"/>
    <property type="evidence" value="ECO:0007669"/>
    <property type="project" value="InterPro"/>
</dbReference>
<dbReference type="PANTHER" id="PTHR43214:SF41">
    <property type="entry name" value="NITRATE_NITRITE RESPONSE REGULATOR PROTEIN NARP"/>
    <property type="match status" value="1"/>
</dbReference>
<dbReference type="SMART" id="SM00421">
    <property type="entry name" value="HTH_LUXR"/>
    <property type="match status" value="1"/>
</dbReference>
<dbReference type="Pfam" id="PF00072">
    <property type="entry name" value="Response_reg"/>
    <property type="match status" value="1"/>
</dbReference>
<dbReference type="Gene3D" id="1.10.10.10">
    <property type="entry name" value="Winged helix-like DNA-binding domain superfamily/Winged helix DNA-binding domain"/>
    <property type="match status" value="1"/>
</dbReference>
<evidence type="ECO:0000313" key="9">
    <source>
        <dbReference type="EMBL" id="QCC03324.1"/>
    </source>
</evidence>
<dbReference type="CDD" id="cd17535">
    <property type="entry name" value="REC_NarL-like"/>
    <property type="match status" value="1"/>
</dbReference>
<sequence length="235" mass="25309">MSQPLTDTGESVLPAPLLVVEDEPLMQTRLRTILATLGYAEEALWFAGSLADANALLTAQPFAMVLVDVGLPDGNGIDLIRALHERDPALPTLVISTWNTERVIVSALQAGATGYLLKERDDLEISLSIRSALRGGAPIDPFVARHILDLVATTAPLPGGAQIHARRLVGASPLSAREIEILSLVGKGLTNREIADLLSLSRLTVECHIRNIYKKLAVHSRTQAVFEARAHGLLR</sequence>
<dbReference type="PROSITE" id="PS50110">
    <property type="entry name" value="RESPONSE_REGULATORY"/>
    <property type="match status" value="1"/>
</dbReference>
<feature type="modified residue" description="4-aspartylphosphate" evidence="5">
    <location>
        <position position="68"/>
    </location>
</feature>
<dbReference type="Gene3D" id="3.40.50.2300">
    <property type="match status" value="1"/>
</dbReference>
<evidence type="ECO:0000259" key="7">
    <source>
        <dbReference type="PROSITE" id="PS50110"/>
    </source>
</evidence>
<dbReference type="CDD" id="cd06170">
    <property type="entry name" value="LuxR_C_like"/>
    <property type="match status" value="1"/>
</dbReference>
<evidence type="ECO:0000256" key="2">
    <source>
        <dbReference type="ARBA" id="ARBA00023015"/>
    </source>
</evidence>
<evidence type="ECO:0000313" key="10">
    <source>
        <dbReference type="Proteomes" id="UP000008210"/>
    </source>
</evidence>
<evidence type="ECO:0000256" key="3">
    <source>
        <dbReference type="ARBA" id="ARBA00023125"/>
    </source>
</evidence>
<dbReference type="RefSeq" id="WP_011616706.1">
    <property type="nucleotide sequence ID" value="NC_008314.1"/>
</dbReference>
<feature type="domain" description="Response regulatory" evidence="7">
    <location>
        <begin position="16"/>
        <end position="133"/>
    </location>
</feature>
<keyword evidence="2" id="KW-0805">Transcription regulation</keyword>
<dbReference type="KEGG" id="reh:H16_B0621"/>
<dbReference type="PANTHER" id="PTHR43214">
    <property type="entry name" value="TWO-COMPONENT RESPONSE REGULATOR"/>
    <property type="match status" value="1"/>
</dbReference>
<evidence type="ECO:0000256" key="5">
    <source>
        <dbReference type="PROSITE-ProRule" id="PRU00169"/>
    </source>
</evidence>
<dbReference type="InterPro" id="IPR039420">
    <property type="entry name" value="WalR-like"/>
</dbReference>
<evidence type="ECO:0000259" key="6">
    <source>
        <dbReference type="PROSITE" id="PS50043"/>
    </source>
</evidence>
<dbReference type="PROSITE" id="PS00622">
    <property type="entry name" value="HTH_LUXR_1"/>
    <property type="match status" value="1"/>
</dbReference>
<proteinExistence type="predicted"/>
<reference evidence="8 10" key="1">
    <citation type="journal article" date="2006" name="Nat. Biotechnol.">
        <title>Genome sequence of the bioplastic-producing 'Knallgas' bacterium Ralstonia eutropha H16.</title>
        <authorList>
            <person name="Pohlmann A."/>
            <person name="Fricke W.F."/>
            <person name="Reinecke F."/>
            <person name="Kusian B."/>
            <person name="Liesegang H."/>
            <person name="Cramm R."/>
            <person name="Eitinger T."/>
            <person name="Ewering C."/>
            <person name="Potter M."/>
            <person name="Schwartz E."/>
            <person name="Strittmatter A."/>
            <person name="Voss I."/>
            <person name="Gottschalk G."/>
            <person name="Steinbuechel A."/>
            <person name="Friedrich B."/>
            <person name="Bowien B."/>
        </authorList>
    </citation>
    <scope>NUCLEOTIDE SEQUENCE [LARGE SCALE GENOMIC DNA]</scope>
    <source>
        <strain evidence="10">ATCC 17699 / DSM 428 / KCTC 22496 / NCIMB 10442 / H16 / Stanier 337</strain>
        <strain evidence="8">H16</strain>
    </source>
</reference>
<evidence type="ECO:0000313" key="11">
    <source>
        <dbReference type="Proteomes" id="UP000296079"/>
    </source>
</evidence>
<keyword evidence="10" id="KW-1185">Reference proteome</keyword>
<dbReference type="EMBL" id="AM260480">
    <property type="protein sequence ID" value="CAJ95418.1"/>
    <property type="molecule type" value="Genomic_DNA"/>
</dbReference>
<dbReference type="PROSITE" id="PS50043">
    <property type="entry name" value="HTH_LUXR_2"/>
    <property type="match status" value="1"/>
</dbReference>
<evidence type="ECO:0000256" key="1">
    <source>
        <dbReference type="ARBA" id="ARBA00022553"/>
    </source>
</evidence>
<dbReference type="EMBL" id="CP039288">
    <property type="protein sequence ID" value="QCC03324.1"/>
    <property type="molecule type" value="Genomic_DNA"/>
</dbReference>
<dbReference type="GO" id="GO:0003677">
    <property type="term" value="F:DNA binding"/>
    <property type="evidence" value="ECO:0007669"/>
    <property type="project" value="UniProtKB-KW"/>
</dbReference>
<keyword evidence="3" id="KW-0238">DNA-binding</keyword>
<name>Q0K3K6_CUPNH</name>
<dbReference type="eggNOG" id="COG2197">
    <property type="taxonomic scope" value="Bacteria"/>
</dbReference>
<dbReference type="InterPro" id="IPR036388">
    <property type="entry name" value="WH-like_DNA-bd_sf"/>
</dbReference>
<dbReference type="Proteomes" id="UP000008210">
    <property type="component" value="Chromosome 2"/>
</dbReference>
<dbReference type="OrthoDB" id="3623000at2"/>
<gene>
    <name evidence="8" type="ordered locus">H16_B0621</name>
    <name evidence="9" type="ORF">E6A55_22285</name>
</gene>
<dbReference type="Proteomes" id="UP000296079">
    <property type="component" value="Chromosome 2"/>
</dbReference>
<dbReference type="AlphaFoldDB" id="Q0K3K6"/>
<dbReference type="PRINTS" id="PR00038">
    <property type="entry name" value="HTHLUXR"/>
</dbReference>
<dbReference type="InterPro" id="IPR011006">
    <property type="entry name" value="CheY-like_superfamily"/>
</dbReference>
<evidence type="ECO:0000313" key="8">
    <source>
        <dbReference type="EMBL" id="CAJ95418.1"/>
    </source>
</evidence>
<keyword evidence="1 5" id="KW-0597">Phosphoprotein</keyword>
<dbReference type="SUPFAM" id="SSF52172">
    <property type="entry name" value="CheY-like"/>
    <property type="match status" value="1"/>
</dbReference>
<protein>
    <submittedName>
        <fullName evidence="9">Response regulator transcription factor</fullName>
    </submittedName>
    <submittedName>
        <fullName evidence="8">Response regulator, NarL-family</fullName>
    </submittedName>
</protein>
<evidence type="ECO:0000256" key="4">
    <source>
        <dbReference type="ARBA" id="ARBA00023163"/>
    </source>
</evidence>
<feature type="domain" description="HTH luxR-type" evidence="6">
    <location>
        <begin position="167"/>
        <end position="232"/>
    </location>
</feature>
<accession>Q0K3K6</accession>
<reference evidence="9 11" key="2">
    <citation type="submission" date="2019-04" db="EMBL/GenBank/DDBJ databases">
        <title>Long-read de novo sequencing of Cupriavidus necator H16.</title>
        <authorList>
            <person name="Little G.T."/>
            <person name="Ehsaan M."/>
            <person name="Arenas-Lopez C."/>
            <person name="Jawed K."/>
            <person name="Winzer K."/>
            <person name="Kovacs K."/>
            <person name="Malys N."/>
            <person name="Minton N.P."/>
        </authorList>
    </citation>
    <scope>NUCLEOTIDE SEQUENCE [LARGE SCALE GENOMIC DNA]</scope>
    <source>
        <strain evidence="9 11">H16</strain>
    </source>
</reference>
<dbReference type="InterPro" id="IPR058245">
    <property type="entry name" value="NreC/VraR/RcsB-like_REC"/>
</dbReference>
<dbReference type="STRING" id="381666.H16_B0621"/>
<organism evidence="8 10">
    <name type="scientific">Cupriavidus necator (strain ATCC 17699 / DSM 428 / KCTC 22496 / NCIMB 10442 / H16 / Stanier 337)</name>
    <name type="common">Ralstonia eutropha</name>
    <dbReference type="NCBI Taxonomy" id="381666"/>
    <lineage>
        <taxon>Bacteria</taxon>
        <taxon>Pseudomonadati</taxon>
        <taxon>Pseudomonadota</taxon>
        <taxon>Betaproteobacteria</taxon>
        <taxon>Burkholderiales</taxon>
        <taxon>Burkholderiaceae</taxon>
        <taxon>Cupriavidus</taxon>
    </lineage>
</organism>
<dbReference type="Pfam" id="PF00196">
    <property type="entry name" value="GerE"/>
    <property type="match status" value="1"/>
</dbReference>
<dbReference type="SMART" id="SM00448">
    <property type="entry name" value="REC"/>
    <property type="match status" value="1"/>
</dbReference>